<evidence type="ECO:0000256" key="1">
    <source>
        <dbReference type="ARBA" id="ARBA00009063"/>
    </source>
</evidence>
<accession>A0ABR0DD91</accession>
<dbReference type="Pfam" id="PF04484">
    <property type="entry name" value="QWRF"/>
    <property type="match status" value="1"/>
</dbReference>
<evidence type="ECO:0000256" key="6">
    <source>
        <dbReference type="SAM" id="MobiDB-lite"/>
    </source>
</evidence>
<proteinExistence type="inferred from homology"/>
<dbReference type="InterPro" id="IPR010989">
    <property type="entry name" value="SNARE"/>
</dbReference>
<evidence type="ECO:0000313" key="10">
    <source>
        <dbReference type="Proteomes" id="UP001291926"/>
    </source>
</evidence>
<dbReference type="Gene3D" id="1.20.5.110">
    <property type="match status" value="1"/>
</dbReference>
<feature type="region of interest" description="Disordered" evidence="6">
    <location>
        <begin position="120"/>
        <end position="166"/>
    </location>
</feature>
<evidence type="ECO:0000256" key="3">
    <source>
        <dbReference type="ARBA" id="ARBA00022927"/>
    </source>
</evidence>
<dbReference type="SMART" id="SM00503">
    <property type="entry name" value="SynN"/>
    <property type="match status" value="1"/>
</dbReference>
<dbReference type="CDD" id="cd15848">
    <property type="entry name" value="SNARE_syntaxin1-like"/>
    <property type="match status" value="1"/>
</dbReference>
<sequence>MASMKSASSISANISSIPVLSGTNYKKWREHVMIVLGCMDLDHALRVDRPAAQTSESTADQKTAFEKWEQSNRMSLMIMKLSIFEISTVLSKLVSMRYKGKGNIHEYMEEEERLKLETVESVHLASTSNDPSKKRKRNNNKGKETAGTGASSPKGCLRSRKPTDGERYIFTGNDNNAEVEAIVATDSVQVTIPDIVGVANPDNVVVVDIPLEPPTQLQDPIMVEEPLHVVEVAPQPPQMESNFFCAWNSLTKLQHSVVQKKLQLQKEKLEMKLNYILQSQVKELEIWGNMEREHLSAVSVTKDYLHAVVCKIPLVDGAKVEPHSVSVAIRHASDLATSISLMINTFSPTVEKTVEVVVELAKVVTQEKLLLEEFLELFRILSALEVQMDDLEAGAASSTATESADLDKFFDDVENVKKDMNDVEKLYKRLQESNEETKTAHNAKTMKELRSRMDSDVSQVLKRVKVIKTKLEGLDKSNAAHRRIPGCGPGSSTDRTRTSVVRGLGKKLKDMMDEFQGLRARMNDEYKETVARRYFTVTGEKANDELIDNLISSGESESFLQKAIQEQGRGQIMDTISEIQERHDAVKEIEKNLLELHQIFLDMAALVEAQGQQLNNIESHVAHASSFVRRGTEQLQEAREYQKSSRKCTCIAIGLIILAIILFTFPLWSQILFAKML</sequence>
<protein>
    <recommendedName>
        <fullName evidence="8">t-SNARE coiled-coil homology domain-containing protein</fullName>
    </recommendedName>
</protein>
<organism evidence="9 10">
    <name type="scientific">Penstemon davidsonii</name>
    <dbReference type="NCBI Taxonomy" id="160366"/>
    <lineage>
        <taxon>Eukaryota</taxon>
        <taxon>Viridiplantae</taxon>
        <taxon>Streptophyta</taxon>
        <taxon>Embryophyta</taxon>
        <taxon>Tracheophyta</taxon>
        <taxon>Spermatophyta</taxon>
        <taxon>Magnoliopsida</taxon>
        <taxon>eudicotyledons</taxon>
        <taxon>Gunneridae</taxon>
        <taxon>Pentapetalae</taxon>
        <taxon>asterids</taxon>
        <taxon>lamiids</taxon>
        <taxon>Lamiales</taxon>
        <taxon>Plantaginaceae</taxon>
        <taxon>Cheloneae</taxon>
        <taxon>Penstemon</taxon>
    </lineage>
</organism>
<dbReference type="InterPro" id="IPR006011">
    <property type="entry name" value="Syntaxin_N"/>
</dbReference>
<dbReference type="CDD" id="cd00179">
    <property type="entry name" value="SynN"/>
    <property type="match status" value="1"/>
</dbReference>
<keyword evidence="7" id="KW-0812">Transmembrane</keyword>
<reference evidence="9 10" key="1">
    <citation type="journal article" date="2023" name="bioRxiv">
        <title>Genome report: Whole genome sequence and annotation of Penstemon davidsonii.</title>
        <authorList>
            <person name="Ostevik K.L."/>
            <person name="Alabady M."/>
            <person name="Zhang M."/>
            <person name="Rausher M.D."/>
        </authorList>
    </citation>
    <scope>NUCLEOTIDE SEQUENCE [LARGE SCALE GENOMIC DNA]</scope>
    <source>
        <strain evidence="9">DNT005</strain>
        <tissue evidence="9">Whole leaf</tissue>
    </source>
</reference>
<dbReference type="Gene3D" id="1.20.58.70">
    <property type="match status" value="1"/>
</dbReference>
<keyword evidence="5" id="KW-0175">Coiled coil</keyword>
<evidence type="ECO:0000256" key="7">
    <source>
        <dbReference type="SAM" id="Phobius"/>
    </source>
</evidence>
<dbReference type="PROSITE" id="PS50192">
    <property type="entry name" value="T_SNARE"/>
    <property type="match status" value="1"/>
</dbReference>
<keyword evidence="10" id="KW-1185">Reference proteome</keyword>
<evidence type="ECO:0000256" key="4">
    <source>
        <dbReference type="RuleBase" id="RU003858"/>
    </source>
</evidence>
<evidence type="ECO:0000256" key="2">
    <source>
        <dbReference type="ARBA" id="ARBA00010016"/>
    </source>
</evidence>
<dbReference type="PROSITE" id="PS00914">
    <property type="entry name" value="SYNTAXIN"/>
    <property type="match status" value="1"/>
</dbReference>
<gene>
    <name evidence="9" type="ORF">RD792_006215</name>
</gene>
<keyword evidence="7" id="KW-1133">Transmembrane helix</keyword>
<dbReference type="Pfam" id="PF00804">
    <property type="entry name" value="Syntaxin"/>
    <property type="match status" value="1"/>
</dbReference>
<dbReference type="SMART" id="SM00397">
    <property type="entry name" value="t_SNARE"/>
    <property type="match status" value="1"/>
</dbReference>
<dbReference type="PANTHER" id="PTHR31807:SF31">
    <property type="entry name" value="QWRF MOTIF PROTEIN (DUF566)-RELATED"/>
    <property type="match status" value="1"/>
</dbReference>
<feature type="domain" description="T-SNARE coiled-coil homology" evidence="8">
    <location>
        <begin position="576"/>
        <end position="638"/>
    </location>
</feature>
<dbReference type="InterPro" id="IPR007573">
    <property type="entry name" value="QWRF"/>
</dbReference>
<keyword evidence="3" id="KW-0813">Transport</keyword>
<dbReference type="InterPro" id="IPR006012">
    <property type="entry name" value="Syntaxin/epimorphin_CS"/>
</dbReference>
<name>A0ABR0DD91_9LAMI</name>
<comment type="similarity">
    <text evidence="2">Belongs to the QWRF family.</text>
</comment>
<keyword evidence="7" id="KW-0472">Membrane</keyword>
<dbReference type="InterPro" id="IPR000727">
    <property type="entry name" value="T_SNARE_dom"/>
</dbReference>
<feature type="transmembrane region" description="Helical" evidence="7">
    <location>
        <begin position="651"/>
        <end position="673"/>
    </location>
</feature>
<evidence type="ECO:0000256" key="5">
    <source>
        <dbReference type="SAM" id="Coils"/>
    </source>
</evidence>
<keyword evidence="3" id="KW-0653">Protein transport</keyword>
<dbReference type="Proteomes" id="UP001291926">
    <property type="component" value="Unassembled WGS sequence"/>
</dbReference>
<comment type="similarity">
    <text evidence="1 4">Belongs to the syntaxin family.</text>
</comment>
<evidence type="ECO:0000313" key="9">
    <source>
        <dbReference type="EMBL" id="KAK4486906.1"/>
    </source>
</evidence>
<comment type="caution">
    <text evidence="9">The sequence shown here is derived from an EMBL/GenBank/DDBJ whole genome shotgun (WGS) entry which is preliminary data.</text>
</comment>
<dbReference type="PANTHER" id="PTHR31807">
    <property type="entry name" value="AUGMIN FAMILY MEMBER"/>
    <property type="match status" value="1"/>
</dbReference>
<evidence type="ECO:0000259" key="8">
    <source>
        <dbReference type="PROSITE" id="PS50192"/>
    </source>
</evidence>
<dbReference type="SUPFAM" id="SSF47661">
    <property type="entry name" value="t-snare proteins"/>
    <property type="match status" value="1"/>
</dbReference>
<dbReference type="Pfam" id="PF05739">
    <property type="entry name" value="SNARE"/>
    <property type="match status" value="1"/>
</dbReference>
<dbReference type="EMBL" id="JAYDYQ010002152">
    <property type="protein sequence ID" value="KAK4486906.1"/>
    <property type="molecule type" value="Genomic_DNA"/>
</dbReference>
<feature type="coiled-coil region" evidence="5">
    <location>
        <begin position="413"/>
        <end position="440"/>
    </location>
</feature>